<gene>
    <name evidence="1" type="ORF">VNO77_04229</name>
</gene>
<reference evidence="1 2" key="1">
    <citation type="submission" date="2024-01" db="EMBL/GenBank/DDBJ databases">
        <title>The genomes of 5 underutilized Papilionoideae crops provide insights into root nodulation and disease resistanc.</title>
        <authorList>
            <person name="Jiang F."/>
        </authorList>
    </citation>
    <scope>NUCLEOTIDE SEQUENCE [LARGE SCALE GENOMIC DNA]</scope>
    <source>
        <strain evidence="1">LVBAO_FW01</strain>
        <tissue evidence="1">Leaves</tissue>
    </source>
</reference>
<dbReference type="AlphaFoldDB" id="A0AAN9N1A3"/>
<dbReference type="EMBL" id="JAYMYQ010000001">
    <property type="protein sequence ID" value="KAK7362128.1"/>
    <property type="molecule type" value="Genomic_DNA"/>
</dbReference>
<organism evidence="1 2">
    <name type="scientific">Canavalia gladiata</name>
    <name type="common">Sword bean</name>
    <name type="synonym">Dolichos gladiatus</name>
    <dbReference type="NCBI Taxonomy" id="3824"/>
    <lineage>
        <taxon>Eukaryota</taxon>
        <taxon>Viridiplantae</taxon>
        <taxon>Streptophyta</taxon>
        <taxon>Embryophyta</taxon>
        <taxon>Tracheophyta</taxon>
        <taxon>Spermatophyta</taxon>
        <taxon>Magnoliopsida</taxon>
        <taxon>eudicotyledons</taxon>
        <taxon>Gunneridae</taxon>
        <taxon>Pentapetalae</taxon>
        <taxon>rosids</taxon>
        <taxon>fabids</taxon>
        <taxon>Fabales</taxon>
        <taxon>Fabaceae</taxon>
        <taxon>Papilionoideae</taxon>
        <taxon>50 kb inversion clade</taxon>
        <taxon>NPAAA clade</taxon>
        <taxon>indigoferoid/millettioid clade</taxon>
        <taxon>Phaseoleae</taxon>
        <taxon>Canavalia</taxon>
    </lineage>
</organism>
<keyword evidence="2" id="KW-1185">Reference proteome</keyword>
<name>A0AAN9N1A3_CANGL</name>
<dbReference type="Proteomes" id="UP001367508">
    <property type="component" value="Unassembled WGS sequence"/>
</dbReference>
<comment type="caution">
    <text evidence="1">The sequence shown here is derived from an EMBL/GenBank/DDBJ whole genome shotgun (WGS) entry which is preliminary data.</text>
</comment>
<evidence type="ECO:0000313" key="1">
    <source>
        <dbReference type="EMBL" id="KAK7362128.1"/>
    </source>
</evidence>
<protein>
    <submittedName>
        <fullName evidence="1">Uncharacterized protein</fullName>
    </submittedName>
</protein>
<sequence>MVPNGKLRKHPGLTLIRIMPKGCLMFKVDLEKAFDSIVGIREEDHPYPLNSINSKENMHMMIGNDESTQFTHVYIRFLGIWKKS</sequence>
<proteinExistence type="predicted"/>
<accession>A0AAN9N1A3</accession>
<evidence type="ECO:0000313" key="2">
    <source>
        <dbReference type="Proteomes" id="UP001367508"/>
    </source>
</evidence>